<keyword evidence="3" id="KW-1185">Reference proteome</keyword>
<dbReference type="Proteomes" id="UP001201873">
    <property type="component" value="Unassembled WGS sequence"/>
</dbReference>
<evidence type="ECO:0000256" key="1">
    <source>
        <dbReference type="SAM" id="Coils"/>
    </source>
</evidence>
<sequence length="338" mass="37427">MTGKRIRQNEDELTGDLLAGEFRAGSLSGTESVNYYHMQITPDDVPGEGLAMTFMDFPGRLLTPSERATRAAEWAEILAFTRVSTALLIPIDAVVLMEARTKDQHRAIPRLLGLGDVRTVAETWATSRNTRRGEPATVIFCPVKCESYFTDQGGRGRDRSHELARRVQEVHANVVDTIHREAGHAQLLYAPIDSIGCVELVDPHWTLIDGGKILEPDPEFLVRPPGRRSVVGAKDVLIPLVNQAVNAARQSAENLEKAARAEQERRTEVNGLTFWDAASRFGFWTEVRDRMDGATKRRKTLKEGATVEAAAALRTLDAYDNVLAGISNRSFGPRVRTL</sequence>
<proteinExistence type="predicted"/>
<comment type="caution">
    <text evidence="2">The sequence shown here is derived from an EMBL/GenBank/DDBJ whole genome shotgun (WGS) entry which is preliminary data.</text>
</comment>
<evidence type="ECO:0000313" key="3">
    <source>
        <dbReference type="Proteomes" id="UP001201873"/>
    </source>
</evidence>
<organism evidence="2 3">
    <name type="scientific">Frankia umida</name>
    <dbReference type="NCBI Taxonomy" id="573489"/>
    <lineage>
        <taxon>Bacteria</taxon>
        <taxon>Bacillati</taxon>
        <taxon>Actinomycetota</taxon>
        <taxon>Actinomycetes</taxon>
        <taxon>Frankiales</taxon>
        <taxon>Frankiaceae</taxon>
        <taxon>Frankia</taxon>
    </lineage>
</organism>
<dbReference type="EMBL" id="JALKFT010000035">
    <property type="protein sequence ID" value="MCK9878496.1"/>
    <property type="molecule type" value="Genomic_DNA"/>
</dbReference>
<protein>
    <submittedName>
        <fullName evidence="2">Uncharacterized protein</fullName>
    </submittedName>
</protein>
<name>A0ABT0K431_9ACTN</name>
<reference evidence="2 3" key="1">
    <citation type="submission" date="2022-04" db="EMBL/GenBank/DDBJ databases">
        <title>Genome diversity in the genus Frankia.</title>
        <authorList>
            <person name="Carlos-Shanley C."/>
            <person name="Hahn D."/>
        </authorList>
    </citation>
    <scope>NUCLEOTIDE SEQUENCE [LARGE SCALE GENOMIC DNA]</scope>
    <source>
        <strain evidence="2 3">Ag45/Mut15</strain>
    </source>
</reference>
<dbReference type="RefSeq" id="WP_248826589.1">
    <property type="nucleotide sequence ID" value="NZ_JALKFT010000035.1"/>
</dbReference>
<keyword evidence="1" id="KW-0175">Coiled coil</keyword>
<feature type="coiled-coil region" evidence="1">
    <location>
        <begin position="245"/>
        <end position="272"/>
    </location>
</feature>
<evidence type="ECO:0000313" key="2">
    <source>
        <dbReference type="EMBL" id="MCK9878496.1"/>
    </source>
</evidence>
<gene>
    <name evidence="2" type="ORF">MXD59_22475</name>
</gene>
<accession>A0ABT0K431</accession>